<feature type="non-terminal residue" evidence="2">
    <location>
        <position position="1"/>
    </location>
</feature>
<dbReference type="Proteomes" id="UP001166052">
    <property type="component" value="Unassembled WGS sequence"/>
</dbReference>
<evidence type="ECO:0000313" key="2">
    <source>
        <dbReference type="EMBL" id="MBN3294497.1"/>
    </source>
</evidence>
<feature type="coiled-coil region" evidence="1">
    <location>
        <begin position="76"/>
        <end position="110"/>
    </location>
</feature>
<gene>
    <name evidence="2" type="primary">Ccdc13_0</name>
    <name evidence="2" type="ORF">GTO92_0012489</name>
</gene>
<accession>A0ABS2Z6R1</accession>
<evidence type="ECO:0000313" key="3">
    <source>
        <dbReference type="Proteomes" id="UP001166052"/>
    </source>
</evidence>
<proteinExistence type="predicted"/>
<reference evidence="2" key="1">
    <citation type="journal article" date="2021" name="Cell">
        <title>Tracing the genetic footprints of vertebrate landing in non-teleost ray-finned fishes.</title>
        <authorList>
            <person name="Bi X."/>
            <person name="Wang K."/>
            <person name="Yang L."/>
            <person name="Pan H."/>
            <person name="Jiang H."/>
            <person name="Wei Q."/>
            <person name="Fang M."/>
            <person name="Yu H."/>
            <person name="Zhu C."/>
            <person name="Cai Y."/>
            <person name="He Y."/>
            <person name="Gan X."/>
            <person name="Zeng H."/>
            <person name="Yu D."/>
            <person name="Zhu Y."/>
            <person name="Jiang H."/>
            <person name="Qiu Q."/>
            <person name="Yang H."/>
            <person name="Zhang Y.E."/>
            <person name="Wang W."/>
            <person name="Zhu M."/>
            <person name="He S."/>
            <person name="Zhang G."/>
        </authorList>
    </citation>
    <scope>NUCLEOTIDE SEQUENCE</scope>
    <source>
        <strain evidence="2">Bchr_001</strain>
    </source>
</reference>
<organism evidence="2 3">
    <name type="scientific">Polypterus senegalus</name>
    <name type="common">Senegal bichir</name>
    <dbReference type="NCBI Taxonomy" id="55291"/>
    <lineage>
        <taxon>Eukaryota</taxon>
        <taxon>Metazoa</taxon>
        <taxon>Chordata</taxon>
        <taxon>Craniata</taxon>
        <taxon>Vertebrata</taxon>
        <taxon>Euteleostomi</taxon>
        <taxon>Actinopterygii</taxon>
        <taxon>Polypteriformes</taxon>
        <taxon>Polypteridae</taxon>
        <taxon>Polypterus</taxon>
    </lineage>
</organism>
<keyword evidence="3" id="KW-1185">Reference proteome</keyword>
<comment type="caution">
    <text evidence="2">The sequence shown here is derived from an EMBL/GenBank/DDBJ whole genome shotgun (WGS) entry which is preliminary data.</text>
</comment>
<evidence type="ECO:0000256" key="1">
    <source>
        <dbReference type="SAM" id="Coils"/>
    </source>
</evidence>
<keyword evidence="1" id="KW-0175">Coiled coil</keyword>
<feature type="non-terminal residue" evidence="2">
    <location>
        <position position="250"/>
    </location>
</feature>
<sequence length="250" mass="27684">MSSGRECGTRAPHRGVTFVFGPLPAPVSPLGVDQVAQKAHKFSHFEKVDPSTESFAPTLPGILHPTDFFFFFFFRLDEMKGLSLEAEQKLQEERKKAVVLEKQLEKNKLERNGQRSKVTAGEGGSTHGHGVLEGLAIRSPQRTGPMAGDPSALMSFISGAMLSSSKMNKTESLDVAPAGLAPGPLEAQIEELNVRLTSQMEQNATLKMALRSSQKSKEDDLKLYNEMMRQVKQVFLQALWQHRQDKKMST</sequence>
<dbReference type="EMBL" id="JAAWVN010026851">
    <property type="protein sequence ID" value="MBN3294497.1"/>
    <property type="molecule type" value="Genomic_DNA"/>
</dbReference>
<protein>
    <submittedName>
        <fullName evidence="2">CCD13 protein</fullName>
    </submittedName>
</protein>
<name>A0ABS2Z6R1_POLSE</name>